<evidence type="ECO:0000313" key="1">
    <source>
        <dbReference type="EMBL" id="KIW40266.1"/>
    </source>
</evidence>
<gene>
    <name evidence="1" type="ORF">PV06_07479</name>
</gene>
<name>A0A0D2AJD2_9EURO</name>
<dbReference type="Proteomes" id="UP000053342">
    <property type="component" value="Unassembled WGS sequence"/>
</dbReference>
<proteinExistence type="predicted"/>
<dbReference type="RefSeq" id="XP_016260482.1">
    <property type="nucleotide sequence ID" value="XM_016408728.1"/>
</dbReference>
<organism evidence="1 2">
    <name type="scientific">Exophiala oligosperma</name>
    <dbReference type="NCBI Taxonomy" id="215243"/>
    <lineage>
        <taxon>Eukaryota</taxon>
        <taxon>Fungi</taxon>
        <taxon>Dikarya</taxon>
        <taxon>Ascomycota</taxon>
        <taxon>Pezizomycotina</taxon>
        <taxon>Eurotiomycetes</taxon>
        <taxon>Chaetothyriomycetidae</taxon>
        <taxon>Chaetothyriales</taxon>
        <taxon>Herpotrichiellaceae</taxon>
        <taxon>Exophiala</taxon>
    </lineage>
</organism>
<reference evidence="1 2" key="1">
    <citation type="submission" date="2015-01" db="EMBL/GenBank/DDBJ databases">
        <title>The Genome Sequence of Exophiala oligosperma CBS72588.</title>
        <authorList>
            <consortium name="The Broad Institute Genomics Platform"/>
            <person name="Cuomo C."/>
            <person name="de Hoog S."/>
            <person name="Gorbushina A."/>
            <person name="Stielow B."/>
            <person name="Teixiera M."/>
            <person name="Abouelleil A."/>
            <person name="Chapman S.B."/>
            <person name="Priest M."/>
            <person name="Young S.K."/>
            <person name="Wortman J."/>
            <person name="Nusbaum C."/>
            <person name="Birren B."/>
        </authorList>
    </citation>
    <scope>NUCLEOTIDE SEQUENCE [LARGE SCALE GENOMIC DNA]</scope>
    <source>
        <strain evidence="1 2">CBS 72588</strain>
    </source>
</reference>
<accession>A0A0D2AJD2</accession>
<dbReference type="EMBL" id="KN847338">
    <property type="protein sequence ID" value="KIW40266.1"/>
    <property type="molecule type" value="Genomic_DNA"/>
</dbReference>
<protein>
    <submittedName>
        <fullName evidence="1">Uncharacterized protein</fullName>
    </submittedName>
</protein>
<dbReference type="HOGENOM" id="CLU_2250186_0_0_1"/>
<keyword evidence="2" id="KW-1185">Reference proteome</keyword>
<dbReference type="AlphaFoldDB" id="A0A0D2AJD2"/>
<dbReference type="GeneID" id="27359553"/>
<dbReference type="VEuPathDB" id="FungiDB:PV06_07479"/>
<evidence type="ECO:0000313" key="2">
    <source>
        <dbReference type="Proteomes" id="UP000053342"/>
    </source>
</evidence>
<sequence length="104" mass="11919">MHSECRNAQHNLVLVRLGDTSQVGTWLDEDETVKLSKKLILVPKTKKPKKILPLQNNLPLLPPNPSQAYTSPASLPRVDVYRRWEIKLFYSLDHQAVRLAIFSC</sequence>